<organism evidence="1 2">
    <name type="scientific">Sphaerisporangium krabiense</name>
    <dbReference type="NCBI Taxonomy" id="763782"/>
    <lineage>
        <taxon>Bacteria</taxon>
        <taxon>Bacillati</taxon>
        <taxon>Actinomycetota</taxon>
        <taxon>Actinomycetes</taxon>
        <taxon>Streptosporangiales</taxon>
        <taxon>Streptosporangiaceae</taxon>
        <taxon>Sphaerisporangium</taxon>
    </lineage>
</organism>
<evidence type="ECO:0000313" key="2">
    <source>
        <dbReference type="Proteomes" id="UP000588112"/>
    </source>
</evidence>
<proteinExistence type="predicted"/>
<name>A0A7W8Z6V1_9ACTN</name>
<accession>A0A7W8Z6V1</accession>
<reference evidence="1 2" key="1">
    <citation type="submission" date="2020-08" db="EMBL/GenBank/DDBJ databases">
        <title>Sequencing the genomes of 1000 actinobacteria strains.</title>
        <authorList>
            <person name="Klenk H.-P."/>
        </authorList>
    </citation>
    <scope>NUCLEOTIDE SEQUENCE [LARGE SCALE GENOMIC DNA]</scope>
    <source>
        <strain evidence="1 2">DSM 45790</strain>
    </source>
</reference>
<sequence length="254" mass="27625">MTRKRSKAGYSSPRNPVWEKRGLYMNSALKETDLKEYSEISPSTARDAGTTYDEFCGASSLIPTPLGWGLLHCTVRDKRGRQARATLATDYLTYHRTFVEAATNPNRGVGIELAVARYSYMRAGWPGPLRQGGSWPAGGPIPWNATYRDACPELIAAHHLHGLQSAPSGVARAIRVELAKGSNGAKWIMLEDEPIQAPSMIQISDSSTSFYVPPGVAVMPGWPFRAEPTPCPLPACACRIQSGDSRPNHEGVGE</sequence>
<evidence type="ECO:0000313" key="1">
    <source>
        <dbReference type="EMBL" id="MBB5628472.1"/>
    </source>
</evidence>
<dbReference type="Proteomes" id="UP000588112">
    <property type="component" value="Unassembled WGS sequence"/>
</dbReference>
<keyword evidence="2" id="KW-1185">Reference proteome</keyword>
<dbReference type="AlphaFoldDB" id="A0A7W8Z6V1"/>
<dbReference type="EMBL" id="JACHBR010000001">
    <property type="protein sequence ID" value="MBB5628472.1"/>
    <property type="molecule type" value="Genomic_DNA"/>
</dbReference>
<gene>
    <name evidence="1" type="ORF">BJ981_004171</name>
</gene>
<protein>
    <submittedName>
        <fullName evidence="1">Uncharacterized protein</fullName>
    </submittedName>
</protein>
<comment type="caution">
    <text evidence="1">The sequence shown here is derived from an EMBL/GenBank/DDBJ whole genome shotgun (WGS) entry which is preliminary data.</text>
</comment>